<dbReference type="UniPathway" id="UPA00640">
    <property type="reaction ID" value="UER00695"/>
</dbReference>
<dbReference type="GO" id="GO:0006730">
    <property type="term" value="P:one-carbon metabolic process"/>
    <property type="evidence" value="ECO:0007669"/>
    <property type="project" value="UniProtKB-UniRule"/>
</dbReference>
<comment type="caution">
    <text evidence="8">The sequence shown here is derived from an EMBL/GenBank/DDBJ whole genome shotgun (WGS) entry which is preliminary data.</text>
</comment>
<keyword evidence="7" id="KW-0484">Methanogenesis</keyword>
<dbReference type="NCBIfam" id="NF002162">
    <property type="entry name" value="PRK00994.1"/>
    <property type="match status" value="1"/>
</dbReference>
<accession>A0A101J2P9</accession>
<gene>
    <name evidence="7" type="primary">mtd</name>
    <name evidence="8" type="ORF">XE10_0031</name>
</gene>
<comment type="catalytic activity">
    <reaction evidence="7">
        <text>5,10-methylenetetrahydromethanopterin + oxidized coenzyme F420-(gamma-L-Glu)(n) + 2 H(+) = 5,10-methenyl-5,6,7,8-tetrahydromethanopterin + reduced coenzyme F420-(gamma-L-Glu)(n)</text>
        <dbReference type="Rhea" id="RHEA:16721"/>
        <dbReference type="Rhea" id="RHEA-COMP:12939"/>
        <dbReference type="Rhea" id="RHEA-COMP:14378"/>
        <dbReference type="ChEBI" id="CHEBI:15378"/>
        <dbReference type="ChEBI" id="CHEBI:57818"/>
        <dbReference type="ChEBI" id="CHEBI:58337"/>
        <dbReference type="ChEBI" id="CHEBI:133980"/>
        <dbReference type="ChEBI" id="CHEBI:139511"/>
        <dbReference type="EC" id="1.5.98.1"/>
    </reaction>
</comment>
<evidence type="ECO:0000256" key="5">
    <source>
        <dbReference type="ARBA" id="ARBA00023002"/>
    </source>
</evidence>
<comment type="pathway">
    <text evidence="7">One-carbon metabolism; methanogenesis from CO(2); 5,10-methylene-5,6,7,8-tetrahydromethanopterin from 5,10-methenyl-5,6,7,8-tetrahydromethanopterin (coenzyme F420 route): step 1/1.</text>
</comment>
<evidence type="ECO:0000256" key="6">
    <source>
        <dbReference type="ARBA" id="ARBA00031410"/>
    </source>
</evidence>
<dbReference type="GO" id="GO:0030268">
    <property type="term" value="F:methylenetetrahydromethanopterin dehydrogenase activity"/>
    <property type="evidence" value="ECO:0007669"/>
    <property type="project" value="UniProtKB-UniRule"/>
</dbReference>
<evidence type="ECO:0000256" key="1">
    <source>
        <dbReference type="ARBA" id="ARBA00007842"/>
    </source>
</evidence>
<dbReference type="PATRIC" id="fig|2198.3.peg.1244"/>
<organism evidence="8 9">
    <name type="scientific">Methanoculleus marisnigri</name>
    <dbReference type="NCBI Taxonomy" id="2198"/>
    <lineage>
        <taxon>Archaea</taxon>
        <taxon>Methanobacteriati</taxon>
        <taxon>Methanobacteriota</taxon>
        <taxon>Stenosarchaea group</taxon>
        <taxon>Methanomicrobia</taxon>
        <taxon>Methanomicrobiales</taxon>
        <taxon>Methanomicrobiaceae</taxon>
        <taxon>Methanoculleus</taxon>
    </lineage>
</organism>
<keyword evidence="5 7" id="KW-0560">Oxidoreductase</keyword>
<dbReference type="GO" id="GO:0008901">
    <property type="term" value="F:ferredoxin hydrogenase activity"/>
    <property type="evidence" value="ECO:0007669"/>
    <property type="project" value="InterPro"/>
</dbReference>
<proteinExistence type="inferred from homology"/>
<keyword evidence="4 7" id="KW-0554">One-carbon metabolism</keyword>
<comment type="similarity">
    <text evidence="1 7">Belongs to the MTD family.</text>
</comment>
<evidence type="ECO:0000313" key="8">
    <source>
        <dbReference type="EMBL" id="KUL05727.1"/>
    </source>
</evidence>
<dbReference type="GO" id="GO:0019386">
    <property type="term" value="P:methanogenesis, from carbon dioxide"/>
    <property type="evidence" value="ECO:0007669"/>
    <property type="project" value="UniProtKB-UniRule"/>
</dbReference>
<dbReference type="PIRSF" id="PIRSF005627">
    <property type="entry name" value="MTD"/>
    <property type="match status" value="1"/>
</dbReference>
<dbReference type="InterPro" id="IPR036080">
    <property type="entry name" value="MTD_sf"/>
</dbReference>
<dbReference type="Pfam" id="PF01993">
    <property type="entry name" value="MTD"/>
    <property type="match status" value="1"/>
</dbReference>
<evidence type="ECO:0000313" key="9">
    <source>
        <dbReference type="Proteomes" id="UP000054598"/>
    </source>
</evidence>
<protein>
    <recommendedName>
        <fullName evidence="3 7">F420-dependent methylenetetrahydromethanopterin dehydrogenase</fullName>
        <shortName evidence="7">MTD</shortName>
        <ecNumber evidence="2 7">1.5.98.1</ecNumber>
    </recommendedName>
    <alternativeName>
        <fullName evidence="6 7">Coenzyme F420-dependent N5,N10-methylenetetrahydromethanopterin dehydrogenase</fullName>
    </alternativeName>
</protein>
<sequence>MVVKVGIAKLGNIASGVMGELLLDERADREDIITFMATSGTKLQPEDIDRVVSNMKAWGPDFCIVVSPNGVLPGPVKAREDLAAAGIPCVVITDDVTTKKEQFEALKASNFGYIIMKADAMIGARREFLDPIEMADYNGNLVKVLALTGAFRKMQMELDRVIDQVKAGKKGADLALPKVVMTSDKAVEGEFSNPYALAKARAAYEIAQAVAGVNVKGCFMTKEWEKYIPIVASAHEMMRQAMFLCEEARNLEKGMDAVIRKPHKKTGEIVSKTTLISKPE</sequence>
<dbReference type="HAMAP" id="MF_00058">
    <property type="entry name" value="MTD"/>
    <property type="match status" value="1"/>
</dbReference>
<name>A0A101J2P9_9EURY</name>
<dbReference type="EMBL" id="LGHE01000001">
    <property type="protein sequence ID" value="KUL05727.1"/>
    <property type="molecule type" value="Genomic_DNA"/>
</dbReference>
<dbReference type="Proteomes" id="UP000054598">
    <property type="component" value="Unassembled WGS sequence"/>
</dbReference>
<dbReference type="InterPro" id="IPR002844">
    <property type="entry name" value="MTD"/>
</dbReference>
<evidence type="ECO:0000256" key="2">
    <source>
        <dbReference type="ARBA" id="ARBA00012904"/>
    </source>
</evidence>
<comment type="function">
    <text evidence="7">Catalyzes the reversible reduction of methenyl-H(4)MPT(+) to methylene-H(4)MPT.</text>
</comment>
<dbReference type="Gene3D" id="3.40.50.10830">
    <property type="entry name" value="F420-dependent methylenetetrahydromethanopterin dehydrogenase (MTD)"/>
    <property type="match status" value="1"/>
</dbReference>
<dbReference type="SUPFAM" id="SSF102324">
    <property type="entry name" value="F420-dependent methylenetetrahydromethanopterin dehydrogenase (MTD)"/>
    <property type="match status" value="1"/>
</dbReference>
<evidence type="ECO:0000256" key="4">
    <source>
        <dbReference type="ARBA" id="ARBA00022563"/>
    </source>
</evidence>
<evidence type="ECO:0000256" key="7">
    <source>
        <dbReference type="HAMAP-Rule" id="MF_00058"/>
    </source>
</evidence>
<evidence type="ECO:0000256" key="3">
    <source>
        <dbReference type="ARBA" id="ARBA00014062"/>
    </source>
</evidence>
<dbReference type="EC" id="1.5.98.1" evidence="2 7"/>
<dbReference type="Gene3D" id="6.10.140.120">
    <property type="match status" value="1"/>
</dbReference>
<dbReference type="AlphaFoldDB" id="A0A101J2P9"/>
<reference evidence="9" key="1">
    <citation type="journal article" date="2015" name="MBio">
        <title>Genome-Resolved Metagenomic Analysis Reveals Roles for Candidate Phyla and Other Microbial Community Members in Biogeochemical Transformations in Oil Reservoirs.</title>
        <authorList>
            <person name="Hu P."/>
            <person name="Tom L."/>
            <person name="Singh A."/>
            <person name="Thomas B.C."/>
            <person name="Baker B.J."/>
            <person name="Piceno Y.M."/>
            <person name="Andersen G.L."/>
            <person name="Banfield J.F."/>
        </authorList>
    </citation>
    <scope>NUCLEOTIDE SEQUENCE [LARGE SCALE GENOMIC DNA]</scope>
</reference>